<keyword evidence="5 9" id="KW-0548">Nucleotidyltransferase</keyword>
<dbReference type="Gene3D" id="3.10.150.10">
    <property type="entry name" value="DNA Polymerase III, subunit A, domain 2"/>
    <property type="match status" value="1"/>
</dbReference>
<sequence length="377" mass="41269">MCFLLPGGNERMIITCEKNKLNSAVQAALRGISGKVTMPILSGLLFTAENGRVAISSTDLEISVRAELDAEISESGSTVVSGRLVGDILKNLPGGDAQIETDEKFLTIKSSGGEYRIREMMPEDFPRIPKWEGESFLKAPGGEFMVAVQQASKASSSDEKRPVLTGMLVEKKTGESSSLKLVATDSYRLASKEIDVVGSVSEWENCIVPVKTMNEVARLIGGIDAEIEIKMQEKQILFRLGELVVASRLIEGQFPNYSLLIPKGEKTRVTAPKEELAAALKRALIFGHKIRVGIYSDHLRVMTETPDKGDSKEDVPVETIGEEMEIGFNGAYLLEGIIGAESENVDIRFDDPQKPALVKTENSEKYNYVLMPVRLGQ</sequence>
<dbReference type="GO" id="GO:0003887">
    <property type="term" value="F:DNA-directed DNA polymerase activity"/>
    <property type="evidence" value="ECO:0007669"/>
    <property type="project" value="UniProtKB-UniRule"/>
</dbReference>
<proteinExistence type="inferred from homology"/>
<evidence type="ECO:0000256" key="6">
    <source>
        <dbReference type="ARBA" id="ARBA00022705"/>
    </source>
</evidence>
<name>A0A2N3G5J5_9ACTN</name>
<dbReference type="Gene3D" id="3.70.10.10">
    <property type="match status" value="1"/>
</dbReference>
<dbReference type="EMBL" id="PHEX01000038">
    <property type="protein sequence ID" value="PKQ27990.1"/>
    <property type="molecule type" value="Genomic_DNA"/>
</dbReference>
<dbReference type="SUPFAM" id="SSF55979">
    <property type="entry name" value="DNA clamp"/>
    <property type="match status" value="3"/>
</dbReference>
<evidence type="ECO:0000256" key="1">
    <source>
        <dbReference type="ARBA" id="ARBA00004496"/>
    </source>
</evidence>
<dbReference type="PANTHER" id="PTHR30478:SF0">
    <property type="entry name" value="BETA SLIDING CLAMP"/>
    <property type="match status" value="1"/>
</dbReference>
<dbReference type="PANTHER" id="PTHR30478">
    <property type="entry name" value="DNA POLYMERASE III SUBUNIT BETA"/>
    <property type="match status" value="1"/>
</dbReference>
<dbReference type="GO" id="GO:0006271">
    <property type="term" value="P:DNA strand elongation involved in DNA replication"/>
    <property type="evidence" value="ECO:0007669"/>
    <property type="project" value="TreeGrafter"/>
</dbReference>
<comment type="function">
    <text evidence="9">Confers DNA tethering and processivity to DNA polymerases and other proteins. Acts as a clamp, forming a ring around DNA (a reaction catalyzed by the clamp-loading complex) which diffuses in an ATP-independent manner freely and bidirectionally along dsDNA. Initially characterized for its ability to contact the catalytic subunit of DNA polymerase III (Pol III), a complex, multichain enzyme responsible for most of the replicative synthesis in bacteria; Pol III exhibits 3'-5' exonuclease proofreading activity. The beta chain is required for initiation of replication as well as for processivity of DNA replication.</text>
</comment>
<dbReference type="GO" id="GO:0008408">
    <property type="term" value="F:3'-5' exonuclease activity"/>
    <property type="evidence" value="ECO:0007669"/>
    <property type="project" value="InterPro"/>
</dbReference>
<protein>
    <recommendedName>
        <fullName evidence="9">Beta sliding clamp</fullName>
    </recommendedName>
</protein>
<evidence type="ECO:0000259" key="11">
    <source>
        <dbReference type="Pfam" id="PF02767"/>
    </source>
</evidence>
<evidence type="ECO:0000256" key="3">
    <source>
        <dbReference type="ARBA" id="ARBA00022490"/>
    </source>
</evidence>
<dbReference type="NCBIfam" id="TIGR00663">
    <property type="entry name" value="dnan"/>
    <property type="match status" value="1"/>
</dbReference>
<evidence type="ECO:0000259" key="12">
    <source>
        <dbReference type="Pfam" id="PF02768"/>
    </source>
</evidence>
<keyword evidence="7 9" id="KW-0239">DNA-directed DNA polymerase</keyword>
<feature type="domain" description="DNA polymerase III beta sliding clamp N-terminal" evidence="10">
    <location>
        <begin position="12"/>
        <end position="129"/>
    </location>
</feature>
<dbReference type="AlphaFoldDB" id="A0A2N3G5J5"/>
<organism evidence="13 14">
    <name type="scientific">Candidatus Anoxymicrobium japonicum</name>
    <dbReference type="NCBI Taxonomy" id="2013648"/>
    <lineage>
        <taxon>Bacteria</taxon>
        <taxon>Bacillati</taxon>
        <taxon>Actinomycetota</taxon>
        <taxon>Candidatus Geothermincolia</taxon>
        <taxon>Candidatus Geothermincolales</taxon>
        <taxon>Candidatus Anoxymicrobiaceae</taxon>
        <taxon>Candidatus Anoxymicrobium</taxon>
    </lineage>
</organism>
<evidence type="ECO:0000256" key="2">
    <source>
        <dbReference type="ARBA" id="ARBA00010752"/>
    </source>
</evidence>
<dbReference type="InterPro" id="IPR046938">
    <property type="entry name" value="DNA_clamp_sf"/>
</dbReference>
<dbReference type="InterPro" id="IPR022635">
    <property type="entry name" value="DNA_polIII_beta_C"/>
</dbReference>
<comment type="subcellular location">
    <subcellularLocation>
        <location evidence="1 9">Cytoplasm</location>
    </subcellularLocation>
</comment>
<keyword evidence="4 9" id="KW-0808">Transferase</keyword>
<evidence type="ECO:0000256" key="4">
    <source>
        <dbReference type="ARBA" id="ARBA00022679"/>
    </source>
</evidence>
<evidence type="ECO:0000256" key="5">
    <source>
        <dbReference type="ARBA" id="ARBA00022695"/>
    </source>
</evidence>
<reference evidence="13 14" key="1">
    <citation type="journal article" date="2017" name="ISME J.">
        <title>Potential for microbial H2 and metal transformations associated with novel bacteria and archaea in deep terrestrial subsurface sediments.</title>
        <authorList>
            <person name="Hernsdorf A.W."/>
            <person name="Amano Y."/>
            <person name="Miyakawa K."/>
            <person name="Ise K."/>
            <person name="Suzuki Y."/>
            <person name="Anantharaman K."/>
            <person name="Probst A."/>
            <person name="Burstein D."/>
            <person name="Thomas B.C."/>
            <person name="Banfield J.F."/>
        </authorList>
    </citation>
    <scope>NUCLEOTIDE SEQUENCE [LARGE SCALE GENOMIC DNA]</scope>
    <source>
        <strain evidence="13">HGW-Actinobacteria-3</strain>
    </source>
</reference>
<comment type="similarity">
    <text evidence="2 9">Belongs to the beta sliding clamp family.</text>
</comment>
<dbReference type="Proteomes" id="UP000233654">
    <property type="component" value="Unassembled WGS sequence"/>
</dbReference>
<accession>A0A2N3G5J5</accession>
<dbReference type="GO" id="GO:0003677">
    <property type="term" value="F:DNA binding"/>
    <property type="evidence" value="ECO:0007669"/>
    <property type="project" value="UniProtKB-UniRule"/>
</dbReference>
<dbReference type="InterPro" id="IPR022637">
    <property type="entry name" value="DNA_polIII_beta_cen"/>
</dbReference>
<dbReference type="GO" id="GO:0009360">
    <property type="term" value="C:DNA polymerase III complex"/>
    <property type="evidence" value="ECO:0007669"/>
    <property type="project" value="InterPro"/>
</dbReference>
<dbReference type="InterPro" id="IPR022634">
    <property type="entry name" value="DNA_polIII_beta_N"/>
</dbReference>
<evidence type="ECO:0000313" key="14">
    <source>
        <dbReference type="Proteomes" id="UP000233654"/>
    </source>
</evidence>
<evidence type="ECO:0000313" key="13">
    <source>
        <dbReference type="EMBL" id="PKQ27990.1"/>
    </source>
</evidence>
<evidence type="ECO:0000256" key="8">
    <source>
        <dbReference type="ARBA" id="ARBA00023125"/>
    </source>
</evidence>
<dbReference type="Pfam" id="PF00712">
    <property type="entry name" value="DNA_pol3_beta"/>
    <property type="match status" value="1"/>
</dbReference>
<evidence type="ECO:0000259" key="10">
    <source>
        <dbReference type="Pfam" id="PF00712"/>
    </source>
</evidence>
<dbReference type="SMART" id="SM00480">
    <property type="entry name" value="POL3Bc"/>
    <property type="match status" value="1"/>
</dbReference>
<keyword evidence="8" id="KW-0238">DNA-binding</keyword>
<comment type="caution">
    <text evidence="13">The sequence shown here is derived from an EMBL/GenBank/DDBJ whole genome shotgun (WGS) entry which is preliminary data.</text>
</comment>
<dbReference type="PIRSF" id="PIRSF000804">
    <property type="entry name" value="DNA_pol_III_b"/>
    <property type="match status" value="1"/>
</dbReference>
<comment type="subunit">
    <text evidence="9">Forms a ring-shaped head-to-tail homodimer around DNA.</text>
</comment>
<feature type="domain" description="DNA polymerase III beta sliding clamp central" evidence="11">
    <location>
        <begin position="143"/>
        <end position="256"/>
    </location>
</feature>
<keyword evidence="3 9" id="KW-0963">Cytoplasm</keyword>
<evidence type="ECO:0000256" key="7">
    <source>
        <dbReference type="ARBA" id="ARBA00022932"/>
    </source>
</evidence>
<dbReference type="GO" id="GO:0005737">
    <property type="term" value="C:cytoplasm"/>
    <property type="evidence" value="ECO:0007669"/>
    <property type="project" value="UniProtKB-SubCell"/>
</dbReference>
<dbReference type="InterPro" id="IPR001001">
    <property type="entry name" value="DNA_polIII_beta"/>
</dbReference>
<keyword evidence="6 9" id="KW-0235">DNA replication</keyword>
<dbReference type="Pfam" id="PF02768">
    <property type="entry name" value="DNA_pol3_beta_3"/>
    <property type="match status" value="1"/>
</dbReference>
<dbReference type="CDD" id="cd00140">
    <property type="entry name" value="beta_clamp"/>
    <property type="match status" value="1"/>
</dbReference>
<feature type="domain" description="DNA polymerase III beta sliding clamp C-terminal" evidence="12">
    <location>
        <begin position="260"/>
        <end position="374"/>
    </location>
</feature>
<evidence type="ECO:0000256" key="9">
    <source>
        <dbReference type="PIRNR" id="PIRNR000804"/>
    </source>
</evidence>
<dbReference type="Pfam" id="PF02767">
    <property type="entry name" value="DNA_pol3_beta_2"/>
    <property type="match status" value="1"/>
</dbReference>
<gene>
    <name evidence="13" type="primary">dnaN</name>
    <name evidence="13" type="ORF">CVT63_04990</name>
</gene>